<dbReference type="InterPro" id="IPR016163">
    <property type="entry name" value="Ald_DH_C"/>
</dbReference>
<keyword evidence="2" id="KW-0560">Oxidoreductase</keyword>
<dbReference type="Gene3D" id="3.40.309.10">
    <property type="entry name" value="Aldehyde Dehydrogenase, Chain A, domain 2"/>
    <property type="match status" value="1"/>
</dbReference>
<proteinExistence type="inferred from homology"/>
<dbReference type="PANTHER" id="PTHR43570:SF16">
    <property type="entry name" value="ALDEHYDE DEHYDROGENASE TYPE III, ISOFORM Q"/>
    <property type="match status" value="1"/>
</dbReference>
<evidence type="ECO:0000256" key="1">
    <source>
        <dbReference type="ARBA" id="ARBA00009986"/>
    </source>
</evidence>
<organism evidence="4 5">
    <name type="scientific">Vitis vinifera</name>
    <name type="common">Grape</name>
    <dbReference type="NCBI Taxonomy" id="29760"/>
    <lineage>
        <taxon>Eukaryota</taxon>
        <taxon>Viridiplantae</taxon>
        <taxon>Streptophyta</taxon>
        <taxon>Embryophyta</taxon>
        <taxon>Tracheophyta</taxon>
        <taxon>Spermatophyta</taxon>
        <taxon>Magnoliopsida</taxon>
        <taxon>eudicotyledons</taxon>
        <taxon>Gunneridae</taxon>
        <taxon>Pentapetalae</taxon>
        <taxon>rosids</taxon>
        <taxon>Vitales</taxon>
        <taxon>Vitaceae</taxon>
        <taxon>Viteae</taxon>
        <taxon>Vitis</taxon>
    </lineage>
</organism>
<dbReference type="InterPro" id="IPR012394">
    <property type="entry name" value="Aldehyde_DH_NAD(P)"/>
</dbReference>
<evidence type="ECO:0000313" key="5">
    <source>
        <dbReference type="Proteomes" id="UP000288805"/>
    </source>
</evidence>
<dbReference type="InterPro" id="IPR016162">
    <property type="entry name" value="Ald_DH_N"/>
</dbReference>
<name>A0A438K406_VITVI</name>
<dbReference type="Proteomes" id="UP000288805">
    <property type="component" value="Unassembled WGS sequence"/>
</dbReference>
<dbReference type="InterPro" id="IPR015590">
    <property type="entry name" value="Aldehyde_DH_dom"/>
</dbReference>
<dbReference type="Gene3D" id="3.40.605.10">
    <property type="entry name" value="Aldehyde Dehydrogenase, Chain A, domain 1"/>
    <property type="match status" value="1"/>
</dbReference>
<dbReference type="GO" id="GO:0016620">
    <property type="term" value="F:oxidoreductase activity, acting on the aldehyde or oxo group of donors, NAD or NADP as acceptor"/>
    <property type="evidence" value="ECO:0007669"/>
    <property type="project" value="InterPro"/>
</dbReference>
<dbReference type="FunFam" id="3.40.309.10:FF:000003">
    <property type="entry name" value="Aldehyde dehydrogenase"/>
    <property type="match status" value="1"/>
</dbReference>
<dbReference type="AlphaFoldDB" id="A0A438K406"/>
<dbReference type="SUPFAM" id="SSF53720">
    <property type="entry name" value="ALDH-like"/>
    <property type="match status" value="1"/>
</dbReference>
<dbReference type="InterPro" id="IPR016161">
    <property type="entry name" value="Ald_DH/histidinol_DH"/>
</dbReference>
<gene>
    <name evidence="4" type="primary">ALDH3H1_3</name>
    <name evidence="4" type="ORF">CK203_005417</name>
</gene>
<feature type="domain" description="Aldehyde dehydrogenase" evidence="3">
    <location>
        <begin position="5"/>
        <end position="327"/>
    </location>
</feature>
<evidence type="ECO:0000256" key="2">
    <source>
        <dbReference type="ARBA" id="ARBA00023002"/>
    </source>
</evidence>
<accession>A0A438K406</accession>
<dbReference type="Pfam" id="PF00171">
    <property type="entry name" value="Aldedh"/>
    <property type="match status" value="1"/>
</dbReference>
<protein>
    <submittedName>
        <fullName evidence="4">Aldehyde dehydrogenase family 3 member H1</fullName>
    </submittedName>
</protein>
<dbReference type="GO" id="GO:0006081">
    <property type="term" value="P:aldehyde metabolic process"/>
    <property type="evidence" value="ECO:0007669"/>
    <property type="project" value="InterPro"/>
</dbReference>
<reference evidence="4 5" key="1">
    <citation type="journal article" date="2018" name="PLoS Genet.">
        <title>Population sequencing reveals clonal diversity and ancestral inbreeding in the grapevine cultivar Chardonnay.</title>
        <authorList>
            <person name="Roach M.J."/>
            <person name="Johnson D.L."/>
            <person name="Bohlmann J."/>
            <person name="van Vuuren H.J."/>
            <person name="Jones S.J."/>
            <person name="Pretorius I.S."/>
            <person name="Schmidt S.A."/>
            <person name="Borneman A.R."/>
        </authorList>
    </citation>
    <scope>NUCLEOTIDE SEQUENCE [LARGE SCALE GENOMIC DNA]</scope>
    <source>
        <strain evidence="5">cv. Chardonnay</strain>
        <tissue evidence="4">Leaf</tissue>
    </source>
</reference>
<sequence>MNSMLALDPAIGAIAAGNAVVLKPSELCPATSSLISKLVGKYLDSSCIKVVEGAVAETSALLEQKWDKIFFTGKLLRASLSIILQGSGRVGRIVMAAAAKHLTPVALELGGNVQLSLIQTLIYPRIAGGKWASNNGQACIAPDYIITTKDFAPKLIDALKHELEAWYGKDPLESKDLAHIVNSNHFARLAKLLDDDKVSGKIIHGGQRDKANLKFAPTILLDVPEDSLVMNEEIFGPLLPILTVDKLEDSFDMITSRGKPLAAYLFTNNKKLKEKFVKTVSAGGLVINDTVLHFAEKTLPFGGVGESGMGSYHGKFSYEAFSHRKSVLYKGFAGDASARYPPYSDRKLKLLKALLSGSVLGVILALIGWS</sequence>
<comment type="similarity">
    <text evidence="1">Belongs to the aldehyde dehydrogenase family.</text>
</comment>
<evidence type="ECO:0000259" key="3">
    <source>
        <dbReference type="Pfam" id="PF00171"/>
    </source>
</evidence>
<comment type="caution">
    <text evidence="4">The sequence shown here is derived from an EMBL/GenBank/DDBJ whole genome shotgun (WGS) entry which is preliminary data.</text>
</comment>
<evidence type="ECO:0000313" key="4">
    <source>
        <dbReference type="EMBL" id="RVX15940.1"/>
    </source>
</evidence>
<dbReference type="PANTHER" id="PTHR43570">
    <property type="entry name" value="ALDEHYDE DEHYDROGENASE"/>
    <property type="match status" value="1"/>
</dbReference>
<dbReference type="EMBL" id="QGNW01000017">
    <property type="protein sequence ID" value="RVX15940.1"/>
    <property type="molecule type" value="Genomic_DNA"/>
</dbReference>